<feature type="region of interest" description="Disordered" evidence="1">
    <location>
        <begin position="94"/>
        <end position="114"/>
    </location>
</feature>
<accession>A0A3N8Q784</accession>
<proteinExistence type="predicted"/>
<name>A0A3N8Q784_9BURK</name>
<evidence type="ECO:0000313" key="3">
    <source>
        <dbReference type="Proteomes" id="UP000269271"/>
    </source>
</evidence>
<dbReference type="EMBL" id="QTQX01000041">
    <property type="protein sequence ID" value="RQT15086.1"/>
    <property type="molecule type" value="Genomic_DNA"/>
</dbReference>
<evidence type="ECO:0000313" key="2">
    <source>
        <dbReference type="EMBL" id="RQT15086.1"/>
    </source>
</evidence>
<dbReference type="InterPro" id="IPR017642">
    <property type="entry name" value="DNA_S_mod_DndB"/>
</dbReference>
<dbReference type="AlphaFoldDB" id="A0A3N8Q784"/>
<reference evidence="2 3" key="1">
    <citation type="submission" date="2018-08" db="EMBL/GenBank/DDBJ databases">
        <title>Comparative analysis of Burkholderia isolates from Puerto Rico.</title>
        <authorList>
            <person name="Hall C."/>
            <person name="Sahl J."/>
            <person name="Wagner D."/>
        </authorList>
    </citation>
    <scope>NUCLEOTIDE SEQUENCE [LARGE SCALE GENOMIC DNA]</scope>
    <source>
        <strain evidence="2 3">Bp9001</strain>
    </source>
</reference>
<organism evidence="2 3">
    <name type="scientific">Burkholderia contaminans</name>
    <dbReference type="NCBI Taxonomy" id="488447"/>
    <lineage>
        <taxon>Bacteria</taxon>
        <taxon>Pseudomonadati</taxon>
        <taxon>Pseudomonadota</taxon>
        <taxon>Betaproteobacteria</taxon>
        <taxon>Burkholderiales</taxon>
        <taxon>Burkholderiaceae</taxon>
        <taxon>Burkholderia</taxon>
        <taxon>Burkholderia cepacia complex</taxon>
    </lineage>
</organism>
<dbReference type="Pfam" id="PF14072">
    <property type="entry name" value="DndB"/>
    <property type="match status" value="1"/>
</dbReference>
<dbReference type="NCBIfam" id="TIGR03187">
    <property type="entry name" value="DGQHR"/>
    <property type="match status" value="1"/>
</dbReference>
<dbReference type="Proteomes" id="UP000269271">
    <property type="component" value="Unassembled WGS sequence"/>
</dbReference>
<sequence length="403" mass="44284">MVTFPLSVPALRVVQPIGVYYVAVIPAEVLLQVSYSDKLTAKWDAERSIYVLEGTQRPLQEKRFQQIAEYITRADSAFPNTIILAANFRQEDGLLETGPDETSQSGTPDPRWSISDGVDGSAMLTIPTGEKLAAIIDGQHRLLGFTQVKNPDRLKMQLICSVFLGLPKPFQAQLFATINSTQKAVDKSQTYELFGYNLEDEDPEEWSPDKLAVFITRKLGTDSESPLKGRVVIAAETDEELKALGAEADWRVSTAVIVDGVLRLISSNPKRDTAAMLEGSRKPRAVLSQGRVDRSVLRDLYLAGQDEVLYILTRNYLDACENIFWRDAPEGSYITKTVGVQALLDVLKLVAKKANEDRDISVSRFEAILKPAAGIDFAADAFKNASGAGRTTIKRAIVAACGL</sequence>
<dbReference type="RefSeq" id="WP_124619945.1">
    <property type="nucleotide sequence ID" value="NZ_CABVQJ010000039.1"/>
</dbReference>
<dbReference type="InterPro" id="IPR017601">
    <property type="entry name" value="DGQHR-contain_dom"/>
</dbReference>
<comment type="caution">
    <text evidence="2">The sequence shown here is derived from an EMBL/GenBank/DDBJ whole genome shotgun (WGS) entry which is preliminary data.</text>
</comment>
<evidence type="ECO:0000256" key="1">
    <source>
        <dbReference type="SAM" id="MobiDB-lite"/>
    </source>
</evidence>
<dbReference type="CDD" id="cd16413">
    <property type="entry name" value="DGQHR_domain"/>
    <property type="match status" value="1"/>
</dbReference>
<protein>
    <submittedName>
        <fullName evidence="2">DGQHR domain-containing protein</fullName>
    </submittedName>
</protein>
<gene>
    <name evidence="2" type="ORF">DF037_37895</name>
</gene>